<evidence type="ECO:0000313" key="1">
    <source>
        <dbReference type="EMBL" id="NUW34558.1"/>
    </source>
</evidence>
<comment type="caution">
    <text evidence="1">The sequence shown here is derived from an EMBL/GenBank/DDBJ whole genome shotgun (WGS) entry which is preliminary data.</text>
</comment>
<proteinExistence type="predicted"/>
<organism evidence="1 2">
    <name type="scientific">Nonomuraea montanisoli</name>
    <dbReference type="NCBI Taxonomy" id="2741721"/>
    <lineage>
        <taxon>Bacteria</taxon>
        <taxon>Bacillati</taxon>
        <taxon>Actinomycetota</taxon>
        <taxon>Actinomycetes</taxon>
        <taxon>Streptosporangiales</taxon>
        <taxon>Streptosporangiaceae</taxon>
        <taxon>Nonomuraea</taxon>
    </lineage>
</organism>
<protein>
    <recommendedName>
        <fullName evidence="3">IS30 family transposase</fullName>
    </recommendedName>
</protein>
<keyword evidence="2" id="KW-1185">Reference proteome</keyword>
<dbReference type="EMBL" id="JABWGN010000009">
    <property type="protein sequence ID" value="NUW34558.1"/>
    <property type="molecule type" value="Genomic_DNA"/>
</dbReference>
<name>A0A7Y6IAA9_9ACTN</name>
<dbReference type="RefSeq" id="WP_175591998.1">
    <property type="nucleotide sequence ID" value="NZ_JABWGN010000009.1"/>
</dbReference>
<sequence>MTPETLISASAAAAEDRAIHGHWEGDLVIGTSRSAIGTLVGHTTRFNLLFHLLRMQGYGNKEHVKIDPALAGHDAAAMRDAITKAITGLPEELCRMLT</sequence>
<reference evidence="1 2" key="1">
    <citation type="submission" date="2020-06" db="EMBL/GenBank/DDBJ databases">
        <title>Nonomuraea sp. SMC257, a novel actinomycete isolated from soil.</title>
        <authorList>
            <person name="Chanama M."/>
        </authorList>
    </citation>
    <scope>NUCLEOTIDE SEQUENCE [LARGE SCALE GENOMIC DNA]</scope>
    <source>
        <strain evidence="1 2">SMC257</strain>
    </source>
</reference>
<evidence type="ECO:0000313" key="2">
    <source>
        <dbReference type="Proteomes" id="UP000586042"/>
    </source>
</evidence>
<evidence type="ECO:0008006" key="3">
    <source>
        <dbReference type="Google" id="ProtNLM"/>
    </source>
</evidence>
<accession>A0A7Y6IAA9</accession>
<gene>
    <name evidence="1" type="ORF">HTZ77_24410</name>
</gene>
<dbReference type="AlphaFoldDB" id="A0A7Y6IAA9"/>
<dbReference type="Proteomes" id="UP000586042">
    <property type="component" value="Unassembled WGS sequence"/>
</dbReference>